<evidence type="ECO:0000313" key="2">
    <source>
        <dbReference type="Proteomes" id="UP000784294"/>
    </source>
</evidence>
<dbReference type="InterPro" id="IPR015943">
    <property type="entry name" value="WD40/YVTN_repeat-like_dom_sf"/>
</dbReference>
<protein>
    <submittedName>
        <fullName evidence="1">Uncharacterized protein</fullName>
    </submittedName>
</protein>
<sequence length="178" mass="20797">MIHSLDRLHDRPVLCIVFNPVLQVVVSADPSGMLECWGGPRHNYELPTGCFRWKYKSDSDLYCLFALKTHAVSLAVSPNGKLLACLCEDRKVRVLRFVTMKLMVVYDESLQQYSEMQSNKQILPSMEFGRRLAQEKELDRLDAKYLVNLGKCHLSTWLHAYTFLRFFIERWSNMCTRE</sequence>
<proteinExistence type="predicted"/>
<dbReference type="EMBL" id="CAAALY010049634">
    <property type="protein sequence ID" value="VEL21106.1"/>
    <property type="molecule type" value="Genomic_DNA"/>
</dbReference>
<dbReference type="InterPro" id="IPR001680">
    <property type="entry name" value="WD40_rpt"/>
</dbReference>
<evidence type="ECO:0000313" key="1">
    <source>
        <dbReference type="EMBL" id="VEL21106.1"/>
    </source>
</evidence>
<organism evidence="1 2">
    <name type="scientific">Protopolystoma xenopodis</name>
    <dbReference type="NCBI Taxonomy" id="117903"/>
    <lineage>
        <taxon>Eukaryota</taxon>
        <taxon>Metazoa</taxon>
        <taxon>Spiralia</taxon>
        <taxon>Lophotrochozoa</taxon>
        <taxon>Platyhelminthes</taxon>
        <taxon>Monogenea</taxon>
        <taxon>Polyopisthocotylea</taxon>
        <taxon>Polystomatidea</taxon>
        <taxon>Polystomatidae</taxon>
        <taxon>Protopolystoma</taxon>
    </lineage>
</organism>
<dbReference type="Pfam" id="PF00400">
    <property type="entry name" value="WD40"/>
    <property type="match status" value="1"/>
</dbReference>
<dbReference type="Proteomes" id="UP000784294">
    <property type="component" value="Unassembled WGS sequence"/>
</dbReference>
<dbReference type="OrthoDB" id="10264753at2759"/>
<dbReference type="InterPro" id="IPR011047">
    <property type="entry name" value="Quinoprotein_ADH-like_sf"/>
</dbReference>
<reference evidence="1" key="1">
    <citation type="submission" date="2018-11" db="EMBL/GenBank/DDBJ databases">
        <authorList>
            <consortium name="Pathogen Informatics"/>
        </authorList>
    </citation>
    <scope>NUCLEOTIDE SEQUENCE</scope>
</reference>
<accession>A0A448WV96</accession>
<dbReference type="Gene3D" id="2.130.10.10">
    <property type="entry name" value="YVTN repeat-like/Quinoprotein amine dehydrogenase"/>
    <property type="match status" value="1"/>
</dbReference>
<keyword evidence="2" id="KW-1185">Reference proteome</keyword>
<dbReference type="AlphaFoldDB" id="A0A448WV96"/>
<dbReference type="SMART" id="SM00320">
    <property type="entry name" value="WD40"/>
    <property type="match status" value="2"/>
</dbReference>
<gene>
    <name evidence="1" type="ORF">PXEA_LOCUS14546</name>
</gene>
<comment type="caution">
    <text evidence="1">The sequence shown here is derived from an EMBL/GenBank/DDBJ whole genome shotgun (WGS) entry which is preliminary data.</text>
</comment>
<name>A0A448WV96_9PLAT</name>
<dbReference type="SUPFAM" id="SSF50998">
    <property type="entry name" value="Quinoprotein alcohol dehydrogenase-like"/>
    <property type="match status" value="1"/>
</dbReference>